<dbReference type="GO" id="GO:0016323">
    <property type="term" value="C:basolateral plasma membrane"/>
    <property type="evidence" value="ECO:0007669"/>
    <property type="project" value="TreeGrafter"/>
</dbReference>
<dbReference type="FunFam" id="3.40.930.10:FF:000018">
    <property type="entry name" value="Sodium bicarbonate transporter protein 11"/>
    <property type="match status" value="1"/>
</dbReference>
<evidence type="ECO:0000256" key="8">
    <source>
        <dbReference type="ARBA" id="ARBA00023136"/>
    </source>
</evidence>
<accession>A0A2A2LUR4</accession>
<dbReference type="Gene3D" id="1.10.287.570">
    <property type="entry name" value="Helical hairpin bin"/>
    <property type="match status" value="1"/>
</dbReference>
<feature type="compositionally biased region" description="Polar residues" evidence="9">
    <location>
        <begin position="52"/>
        <end position="61"/>
    </location>
</feature>
<comment type="caution">
    <text evidence="12">The sequence shown here is derived from an EMBL/GenBank/DDBJ whole genome shotgun (WGS) entry which is preliminary data.</text>
</comment>
<feature type="compositionally biased region" description="Polar residues" evidence="9">
    <location>
        <begin position="148"/>
        <end position="163"/>
    </location>
</feature>
<keyword evidence="3" id="KW-0813">Transport</keyword>
<dbReference type="InterPro" id="IPR016152">
    <property type="entry name" value="PTrfase/Anion_transptr"/>
</dbReference>
<dbReference type="GO" id="GO:0050801">
    <property type="term" value="P:monoatomic ion homeostasis"/>
    <property type="evidence" value="ECO:0007669"/>
    <property type="project" value="TreeGrafter"/>
</dbReference>
<feature type="transmembrane region" description="Helical" evidence="10">
    <location>
        <begin position="861"/>
        <end position="878"/>
    </location>
</feature>
<feature type="transmembrane region" description="Helical" evidence="10">
    <location>
        <begin position="547"/>
        <end position="573"/>
    </location>
</feature>
<organism evidence="12 13">
    <name type="scientific">Diploscapter pachys</name>
    <dbReference type="NCBI Taxonomy" id="2018661"/>
    <lineage>
        <taxon>Eukaryota</taxon>
        <taxon>Metazoa</taxon>
        <taxon>Ecdysozoa</taxon>
        <taxon>Nematoda</taxon>
        <taxon>Chromadorea</taxon>
        <taxon>Rhabditida</taxon>
        <taxon>Rhabditina</taxon>
        <taxon>Rhabditomorpha</taxon>
        <taxon>Rhabditoidea</taxon>
        <taxon>Rhabditidae</taxon>
        <taxon>Diploscapter</taxon>
    </lineage>
</organism>
<comment type="subcellular location">
    <subcellularLocation>
        <location evidence="1">Cell membrane</location>
        <topology evidence="1">Multi-pass membrane protein</topology>
    </subcellularLocation>
</comment>
<evidence type="ECO:0000256" key="2">
    <source>
        <dbReference type="ARBA" id="ARBA00010993"/>
    </source>
</evidence>
<protein>
    <recommendedName>
        <fullName evidence="11">Bicarbonate transporter-like transmembrane domain-containing protein</fullName>
    </recommendedName>
</protein>
<keyword evidence="6 10" id="KW-1133">Transmembrane helix</keyword>
<dbReference type="AlphaFoldDB" id="A0A2A2LUR4"/>
<evidence type="ECO:0000256" key="7">
    <source>
        <dbReference type="ARBA" id="ARBA00023065"/>
    </source>
</evidence>
<dbReference type="Proteomes" id="UP000218231">
    <property type="component" value="Unassembled WGS sequence"/>
</dbReference>
<gene>
    <name evidence="12" type="ORF">WR25_15233</name>
</gene>
<keyword evidence="8 10" id="KW-0472">Membrane</keyword>
<evidence type="ECO:0000256" key="1">
    <source>
        <dbReference type="ARBA" id="ARBA00004651"/>
    </source>
</evidence>
<feature type="transmembrane region" description="Helical" evidence="10">
    <location>
        <begin position="506"/>
        <end position="527"/>
    </location>
</feature>
<feature type="compositionally biased region" description="Polar residues" evidence="9">
    <location>
        <begin position="1"/>
        <end position="16"/>
    </location>
</feature>
<feature type="transmembrane region" description="Helical" evidence="10">
    <location>
        <begin position="805"/>
        <end position="827"/>
    </location>
</feature>
<dbReference type="STRING" id="2018661.A0A2A2LUR4"/>
<name>A0A2A2LUR4_9BILA</name>
<dbReference type="PANTHER" id="PTHR11453">
    <property type="entry name" value="ANION EXCHANGE PROTEIN"/>
    <property type="match status" value="1"/>
</dbReference>
<evidence type="ECO:0000256" key="5">
    <source>
        <dbReference type="ARBA" id="ARBA00022692"/>
    </source>
</evidence>
<feature type="transmembrane region" description="Helical" evidence="10">
    <location>
        <begin position="935"/>
        <end position="954"/>
    </location>
</feature>
<feature type="compositionally biased region" description="Low complexity" evidence="9">
    <location>
        <begin position="197"/>
        <end position="208"/>
    </location>
</feature>
<evidence type="ECO:0000313" key="12">
    <source>
        <dbReference type="EMBL" id="PAV89919.1"/>
    </source>
</evidence>
<feature type="transmembrane region" description="Helical" evidence="10">
    <location>
        <begin position="717"/>
        <end position="734"/>
    </location>
</feature>
<dbReference type="GO" id="GO:0005452">
    <property type="term" value="F:solute:inorganic anion antiporter activity"/>
    <property type="evidence" value="ECO:0007669"/>
    <property type="project" value="InterPro"/>
</dbReference>
<sequence>MSQSQPTFTEPASQGSHVKVIVTQDGPNGTKTTRVKQMVTSSSPPMNSTTNQGQMQNSTGQPERRRTSHTLLYVPEEDRIQGVEQCCCPLNCGTTMTFCQERKISLDIDEKRRTSNTYTGVAPCIAFRPILPRRASQPTLVMEGQTGSGKDSQPHSTTPSTGTPIGVTDKQKMLTKRVSWLSMKSLQEVERYRRRASGGSPRGGSPSRTMSQIGSIPYLLEDREFDSDTPPLDTLSWSNAGNEYDNVTLMYAKHEKIPMKDFGSEIRATMDIDHLLNKAVLLLDLQETSLEEIFAKIIHEMDIQEPEFTSEQVRSVLFTQDAANQFHILSRTVQSICTTGTVGGTFDYDQTWICALCMLNSVQHRHVAIARLSHPTNLGRTMQDLRFIIIVIAPSRAKGTKTALETSRTFATLFADMEIRQRLVMAQNVEQFRSTLLSAAKELAVDQNQWRERKTSIHLSQAKEQIFGPNAWYPFRGLREEFSRRIKHYPSDFIDGIQGPKTIQKLLSTIVFLYFACLLPAIAFGVLNDDNTKGAINVRKVIMAQAVGGIFFSLFGGQPMIILLTTVPLAIYIKVIHKISEELGYDFLAISAEEMFSLFIAIAFTVESIRAISNNFKMYYNECDHIALVLQTATQALDHYKNGSDPVSIIGNISQALSIGGKQVLLEGTPHLQCRRDTSILYMLLMFGTLWLGLFLYNFRKTPYLTRSRREWLADYALPASVLIMSFLGSYAFSDIEKDRFKMRLEFPTVQIADIFNLPLVAYFVCLLLGFSLSFLFFIDQNITSAIVNNSQNKLKKGSSQSLDLFVVAILNVFLSMVGLPWMHGALPHSPLHLRALADVEERVSQGHVHEVIMNVRETRLASLIAHVLILLSTFYLLPYPLQLIPTSVLHGLFLYMALTSLSGNEMFERLLLLITEQSAYPPTHYIRKVPQRKVHLFTGCQLLQLIILCGFGFSPYPFIEMIFPVVCFLFLPIRHTLIPRIIDYKYLDALDGRH</sequence>
<dbReference type="OrthoDB" id="1735926at2759"/>
<keyword evidence="4" id="KW-1003">Cell membrane</keyword>
<evidence type="ECO:0000256" key="4">
    <source>
        <dbReference type="ARBA" id="ARBA00022475"/>
    </source>
</evidence>
<dbReference type="Gene3D" id="3.40.930.10">
    <property type="entry name" value="Mannitol-specific EII, Chain A"/>
    <property type="match status" value="1"/>
</dbReference>
<comment type="similarity">
    <text evidence="2">Belongs to the anion exchanger (TC 2.A.31) family.</text>
</comment>
<keyword evidence="5 10" id="KW-0812">Transmembrane</keyword>
<keyword evidence="13" id="KW-1185">Reference proteome</keyword>
<feature type="transmembrane region" description="Helical" evidence="10">
    <location>
        <begin position="680"/>
        <end position="697"/>
    </location>
</feature>
<dbReference type="SUPFAM" id="SSF55804">
    <property type="entry name" value="Phoshotransferase/anion transport protein"/>
    <property type="match status" value="1"/>
</dbReference>
<dbReference type="Pfam" id="PF00955">
    <property type="entry name" value="HCO3_cotransp"/>
    <property type="match status" value="2"/>
</dbReference>
<evidence type="ECO:0000256" key="6">
    <source>
        <dbReference type="ARBA" id="ARBA00022989"/>
    </source>
</evidence>
<evidence type="ECO:0000256" key="9">
    <source>
        <dbReference type="SAM" id="MobiDB-lite"/>
    </source>
</evidence>
<feature type="domain" description="Bicarbonate transporter-like transmembrane" evidence="11">
    <location>
        <begin position="474"/>
        <end position="590"/>
    </location>
</feature>
<evidence type="ECO:0000259" key="11">
    <source>
        <dbReference type="Pfam" id="PF00955"/>
    </source>
</evidence>
<feature type="region of interest" description="Disordered" evidence="9">
    <location>
        <begin position="192"/>
        <end position="212"/>
    </location>
</feature>
<dbReference type="InterPro" id="IPR003020">
    <property type="entry name" value="HCO3_transpt_euk"/>
</dbReference>
<dbReference type="PANTHER" id="PTHR11453:SF127">
    <property type="entry name" value="SOLUTE CARRIER FAMILY 4 MEMBER 11"/>
    <property type="match status" value="1"/>
</dbReference>
<evidence type="ECO:0000256" key="10">
    <source>
        <dbReference type="SAM" id="Phobius"/>
    </source>
</evidence>
<dbReference type="GO" id="GO:0006820">
    <property type="term" value="P:monoatomic anion transport"/>
    <property type="evidence" value="ECO:0007669"/>
    <property type="project" value="InterPro"/>
</dbReference>
<feature type="compositionally biased region" description="Low complexity" evidence="9">
    <location>
        <begin position="40"/>
        <end position="51"/>
    </location>
</feature>
<feature type="region of interest" description="Disordered" evidence="9">
    <location>
        <begin position="136"/>
        <end position="169"/>
    </location>
</feature>
<feature type="region of interest" description="Disordered" evidence="9">
    <location>
        <begin position="1"/>
        <end position="66"/>
    </location>
</feature>
<feature type="transmembrane region" description="Helical" evidence="10">
    <location>
        <begin position="755"/>
        <end position="779"/>
    </location>
</feature>
<feature type="domain" description="Bicarbonate transporter-like transmembrane" evidence="11">
    <location>
        <begin position="591"/>
        <end position="993"/>
    </location>
</feature>
<dbReference type="InterPro" id="IPR011531">
    <property type="entry name" value="HCO3_transpt-like_TM_dom"/>
</dbReference>
<dbReference type="FunFam" id="1.10.287.570:FF:000002">
    <property type="entry name" value="Solute carrier family 4 member 11"/>
    <property type="match status" value="1"/>
</dbReference>
<proteinExistence type="inferred from homology"/>
<evidence type="ECO:0000256" key="3">
    <source>
        <dbReference type="ARBA" id="ARBA00022448"/>
    </source>
</evidence>
<dbReference type="EMBL" id="LIAE01006417">
    <property type="protein sequence ID" value="PAV89919.1"/>
    <property type="molecule type" value="Genomic_DNA"/>
</dbReference>
<evidence type="ECO:0000313" key="13">
    <source>
        <dbReference type="Proteomes" id="UP000218231"/>
    </source>
</evidence>
<feature type="transmembrane region" description="Helical" evidence="10">
    <location>
        <begin position="960"/>
        <end position="978"/>
    </location>
</feature>
<keyword evidence="7" id="KW-0406">Ion transport</keyword>
<reference evidence="12 13" key="1">
    <citation type="journal article" date="2017" name="Curr. Biol.">
        <title>Genome architecture and evolution of a unichromosomal asexual nematode.</title>
        <authorList>
            <person name="Fradin H."/>
            <person name="Zegar C."/>
            <person name="Gutwein M."/>
            <person name="Lucas J."/>
            <person name="Kovtun M."/>
            <person name="Corcoran D."/>
            <person name="Baugh L.R."/>
            <person name="Kiontke K."/>
            <person name="Gunsalus K."/>
            <person name="Fitch D.H."/>
            <person name="Piano F."/>
        </authorList>
    </citation>
    <scope>NUCLEOTIDE SEQUENCE [LARGE SCALE GENOMIC DNA]</scope>
    <source>
        <strain evidence="12">PF1309</strain>
    </source>
</reference>
<feature type="transmembrane region" description="Helical" evidence="10">
    <location>
        <begin position="585"/>
        <end position="606"/>
    </location>
</feature>